<dbReference type="SMART" id="SM00355">
    <property type="entry name" value="ZnF_C2H2"/>
    <property type="match status" value="2"/>
</dbReference>
<protein>
    <submittedName>
        <fullName evidence="3">Zinc finger, C2H2-like protein</fullName>
    </submittedName>
</protein>
<keyword evidence="4" id="KW-1185">Reference proteome</keyword>
<reference evidence="3 4" key="1">
    <citation type="submission" date="2013-09" db="EMBL/GenBank/DDBJ databases">
        <title>Corchorus capsularis genome sequencing.</title>
        <authorList>
            <person name="Alam M."/>
            <person name="Haque M.S."/>
            <person name="Islam M.S."/>
            <person name="Emdad E.M."/>
            <person name="Islam M.M."/>
            <person name="Ahmed B."/>
            <person name="Halim A."/>
            <person name="Hossen Q.M.M."/>
            <person name="Hossain M.Z."/>
            <person name="Ahmed R."/>
            <person name="Khan M.M."/>
            <person name="Islam R."/>
            <person name="Rashid M.M."/>
            <person name="Khan S.A."/>
            <person name="Rahman M.S."/>
            <person name="Alam M."/>
        </authorList>
    </citation>
    <scope>NUCLEOTIDE SEQUENCE [LARGE SCALE GENOMIC DNA]</scope>
    <source>
        <strain evidence="4">cv. CVL-1</strain>
        <tissue evidence="3">Whole seedling</tissue>
    </source>
</reference>
<dbReference type="EMBL" id="AWWV01016144">
    <property type="protein sequence ID" value="OMO50474.1"/>
    <property type="molecule type" value="Genomic_DNA"/>
</dbReference>
<proteinExistence type="predicted"/>
<dbReference type="GO" id="GO:0008270">
    <property type="term" value="F:zinc ion binding"/>
    <property type="evidence" value="ECO:0007669"/>
    <property type="project" value="UniProtKB-KW"/>
</dbReference>
<feature type="domain" description="C2H2-type" evidence="2">
    <location>
        <begin position="3"/>
        <end position="31"/>
    </location>
</feature>
<dbReference type="Gene3D" id="3.30.160.60">
    <property type="entry name" value="Classic Zinc Finger"/>
    <property type="match status" value="1"/>
</dbReference>
<name>A0A1R3FXA2_COCAP</name>
<evidence type="ECO:0000313" key="4">
    <source>
        <dbReference type="Proteomes" id="UP000188268"/>
    </source>
</evidence>
<evidence type="ECO:0000256" key="1">
    <source>
        <dbReference type="PROSITE-ProRule" id="PRU00042"/>
    </source>
</evidence>
<dbReference type="Pfam" id="PF00096">
    <property type="entry name" value="zf-C2H2"/>
    <property type="match status" value="2"/>
</dbReference>
<accession>A0A1R3FXA2</accession>
<dbReference type="AlphaFoldDB" id="A0A1R3FXA2"/>
<evidence type="ECO:0000313" key="3">
    <source>
        <dbReference type="EMBL" id="OMO50474.1"/>
    </source>
</evidence>
<keyword evidence="1" id="KW-0862">Zinc</keyword>
<dbReference type="PROSITE" id="PS00028">
    <property type="entry name" value="ZINC_FINGER_C2H2_1"/>
    <property type="match status" value="1"/>
</dbReference>
<organism evidence="3 4">
    <name type="scientific">Corchorus capsularis</name>
    <name type="common">Jute</name>
    <dbReference type="NCBI Taxonomy" id="210143"/>
    <lineage>
        <taxon>Eukaryota</taxon>
        <taxon>Viridiplantae</taxon>
        <taxon>Streptophyta</taxon>
        <taxon>Embryophyta</taxon>
        <taxon>Tracheophyta</taxon>
        <taxon>Spermatophyta</taxon>
        <taxon>Magnoliopsida</taxon>
        <taxon>eudicotyledons</taxon>
        <taxon>Gunneridae</taxon>
        <taxon>Pentapetalae</taxon>
        <taxon>rosids</taxon>
        <taxon>malvids</taxon>
        <taxon>Malvales</taxon>
        <taxon>Malvaceae</taxon>
        <taxon>Grewioideae</taxon>
        <taxon>Apeibeae</taxon>
        <taxon>Corchorus</taxon>
    </lineage>
</organism>
<feature type="domain" description="C2H2-type" evidence="2">
    <location>
        <begin position="33"/>
        <end position="57"/>
    </location>
</feature>
<dbReference type="InterPro" id="IPR013087">
    <property type="entry name" value="Znf_C2H2_type"/>
</dbReference>
<dbReference type="OrthoDB" id="6077919at2759"/>
<keyword evidence="1" id="KW-0479">Metal-binding</keyword>
<dbReference type="PROSITE" id="PS50157">
    <property type="entry name" value="ZINC_FINGER_C2H2_2"/>
    <property type="match status" value="2"/>
</dbReference>
<gene>
    <name evidence="3" type="ORF">CCACVL1_30420</name>
</gene>
<dbReference type="InterPro" id="IPR036236">
    <property type="entry name" value="Znf_C2H2_sf"/>
</dbReference>
<dbReference type="Gramene" id="OMO50474">
    <property type="protein sequence ID" value="OMO50474"/>
    <property type="gene ID" value="CCACVL1_30420"/>
</dbReference>
<dbReference type="Proteomes" id="UP000188268">
    <property type="component" value="Unassembled WGS sequence"/>
</dbReference>
<sequence>MAYICNICNENYRNLVGVIEHQKMEHTKEETKYKCDKCKRGFATKEARNKHRNNVTN</sequence>
<keyword evidence="1" id="KW-0863">Zinc-finger</keyword>
<dbReference type="SUPFAM" id="SSF57667">
    <property type="entry name" value="beta-beta-alpha zinc fingers"/>
    <property type="match status" value="1"/>
</dbReference>
<evidence type="ECO:0000259" key="2">
    <source>
        <dbReference type="PROSITE" id="PS50157"/>
    </source>
</evidence>
<comment type="caution">
    <text evidence="3">The sequence shown here is derived from an EMBL/GenBank/DDBJ whole genome shotgun (WGS) entry which is preliminary data.</text>
</comment>